<proteinExistence type="predicted"/>
<evidence type="ECO:0000256" key="1">
    <source>
        <dbReference type="SAM" id="Phobius"/>
    </source>
</evidence>
<evidence type="ECO:0000313" key="2">
    <source>
        <dbReference type="EMBL" id="CAG9613168.1"/>
    </source>
</evidence>
<dbReference type="RefSeq" id="WP_230575264.1">
    <property type="nucleotide sequence ID" value="NZ_CAKJTI010000010.1"/>
</dbReference>
<keyword evidence="1" id="KW-0812">Transmembrane</keyword>
<keyword evidence="1" id="KW-0472">Membrane</keyword>
<name>A0ABM8YBL9_9BACI</name>
<dbReference type="EMBL" id="CAKJTI010000010">
    <property type="protein sequence ID" value="CAG9613168.1"/>
    <property type="molecule type" value="Genomic_DNA"/>
</dbReference>
<reference evidence="2 3" key="1">
    <citation type="submission" date="2021-10" db="EMBL/GenBank/DDBJ databases">
        <authorList>
            <person name="Criscuolo A."/>
        </authorList>
    </citation>
    <scope>NUCLEOTIDE SEQUENCE [LARGE SCALE GENOMIC DNA]</scope>
    <source>
        <strain evidence="3">CIP 111899</strain>
    </source>
</reference>
<keyword evidence="3" id="KW-1185">Reference proteome</keyword>
<gene>
    <name evidence="2" type="ORF">BACCIP111899_02363</name>
</gene>
<dbReference type="Proteomes" id="UP000789423">
    <property type="component" value="Unassembled WGS sequence"/>
</dbReference>
<evidence type="ECO:0008006" key="4">
    <source>
        <dbReference type="Google" id="ProtNLM"/>
    </source>
</evidence>
<evidence type="ECO:0000313" key="3">
    <source>
        <dbReference type="Proteomes" id="UP000789423"/>
    </source>
</evidence>
<accession>A0ABM8YBL9</accession>
<protein>
    <recommendedName>
        <fullName evidence="4">Group-specific protein</fullName>
    </recommendedName>
</protein>
<organism evidence="2 3">
    <name type="scientific">Bacillus rhizoplanae</name>
    <dbReference type="NCBI Taxonomy" id="2880966"/>
    <lineage>
        <taxon>Bacteria</taxon>
        <taxon>Bacillati</taxon>
        <taxon>Bacillota</taxon>
        <taxon>Bacilli</taxon>
        <taxon>Bacillales</taxon>
        <taxon>Bacillaceae</taxon>
        <taxon>Bacillus</taxon>
    </lineage>
</organism>
<keyword evidence="1" id="KW-1133">Transmembrane helix</keyword>
<sequence>MSKQKIKRILEFVWVAVVLLVGYKYLQEKSLWVLFLITFLLAGLGTLFINFFFDSIETWKKKKKERK</sequence>
<comment type="caution">
    <text evidence="2">The sequence shown here is derived from an EMBL/GenBank/DDBJ whole genome shotgun (WGS) entry which is preliminary data.</text>
</comment>
<feature type="transmembrane region" description="Helical" evidence="1">
    <location>
        <begin position="32"/>
        <end position="53"/>
    </location>
</feature>
<feature type="transmembrane region" description="Helical" evidence="1">
    <location>
        <begin position="9"/>
        <end position="26"/>
    </location>
</feature>